<feature type="compositionally biased region" description="Low complexity" evidence="1">
    <location>
        <begin position="239"/>
        <end position="255"/>
    </location>
</feature>
<proteinExistence type="predicted"/>
<evidence type="ECO:0000256" key="1">
    <source>
        <dbReference type="SAM" id="MobiDB-lite"/>
    </source>
</evidence>
<reference evidence="4" key="1">
    <citation type="journal article" date="2020" name="PLoS Negl. Trop. Dis.">
        <title>High-quality nuclear genome for Sarcoptes scabiei-A critical resource for a neglected parasite.</title>
        <authorList>
            <person name="Korhonen P.K."/>
            <person name="Gasser R.B."/>
            <person name="Ma G."/>
            <person name="Wang T."/>
            <person name="Stroehlein A.J."/>
            <person name="Young N.D."/>
            <person name="Ang C.S."/>
            <person name="Fernando D.D."/>
            <person name="Lu H.C."/>
            <person name="Taylor S."/>
            <person name="Reynolds S.L."/>
            <person name="Mofiz E."/>
            <person name="Najaraj S.H."/>
            <person name="Gowda H."/>
            <person name="Madugundu A."/>
            <person name="Renuse S."/>
            <person name="Holt D."/>
            <person name="Pandey A."/>
            <person name="Papenfuss A.T."/>
            <person name="Fischer K."/>
        </authorList>
    </citation>
    <scope>NUCLEOTIDE SEQUENCE [LARGE SCALE GENOMIC DNA]</scope>
</reference>
<feature type="compositionally biased region" description="Low complexity" evidence="1">
    <location>
        <begin position="368"/>
        <end position="384"/>
    </location>
</feature>
<evidence type="ECO:0000313" key="3">
    <source>
        <dbReference type="EnsemblMetazoa" id="KAF7494252.1"/>
    </source>
</evidence>
<name>A0A834RCK8_SARSC</name>
<feature type="region of interest" description="Disordered" evidence="1">
    <location>
        <begin position="1523"/>
        <end position="1556"/>
    </location>
</feature>
<dbReference type="Proteomes" id="UP000070412">
    <property type="component" value="Unassembled WGS sequence"/>
</dbReference>
<reference evidence="3" key="3">
    <citation type="submission" date="2022-06" db="UniProtKB">
        <authorList>
            <consortium name="EnsemblMetazoa"/>
        </authorList>
    </citation>
    <scope>IDENTIFICATION</scope>
</reference>
<feature type="compositionally biased region" description="Basic residues" evidence="1">
    <location>
        <begin position="271"/>
        <end position="285"/>
    </location>
</feature>
<feature type="compositionally biased region" description="Basic and acidic residues" evidence="1">
    <location>
        <begin position="484"/>
        <end position="501"/>
    </location>
</feature>
<sequence length="1615" mass="188486">MFLLSKLVKFAKRFTFDSQPLLIDQNDRTSKNSSDVSIPVSISKIKTNSRPHHQLKSKKPKSAYSRDNEPNKKINANQNKNEAKIKISPSFLIGNDQKSHQNFSKVPKQSLSTVSVIVRRSSRIRKILSTQSGIAKTKSSIDIRQQKNDLVSIDEKLFQKKKRKNQIKQISDTRLIVHRATTHDSLTSNTSSIQSQIGDSENLEFSNFDGDVVVDHYHQHHHFVRSKNLKSNNNMMIHSASYDSQDNSSSTMSNHYHSHHRQEYSSSSSYHGHHHHNHDRRRNRYAKPPMYKTDDHRYEHNEVRRRNDNQYNGGEKCHQKSSRSSIIHERYRQSDSYDSADCLSSISDLNQKERFRYQQRDTNRMRRSSTTSPSASIRSLSSRLRNFRKPKISTTARRKRSRSDYRDSSDNYKRRRINNGNGTNRYNSNRGDRRSYRRRSRRSRSDHRQFRKTNHDRHKNYSVYSKNYRKNAIRECPKQFSQNHSDEYARNARNRSSDRQYNRRYSYSKSSNDSYSSASRTSRSYSSNYSGRSSYSHSVRHKFFKIMDQKCSDNNLIDPTTASSSSSSHSQRRSSFRLIEEDDDTSDDCLIRLIKDACLSHCRKNKVKITNSNILNILNEVIGDIKMIIMIDERNEDNAQTTRSSTHESNLSIPKPDVTDVVDIDWKRSNHNNNYIETRTNQSDALTDSINDSFDQCEVNNDRDRDHDDQELVQFVDRLTQFILNESINQSISSMQSTSSSLDIENNTKRSPSETDKTDNFIVVSENQSDLIRPSKIIEKSPSDSRNITNDFDQAYWNHPNYLNYLARPKTTELFINGSKQIYFLHYVHDIYANQDLKFTKNDLEWHCPSEVKQSQPTYNAATSKRLPYKSFTPPPIDKSLFTDCQVEVRQFGSSVKGTVSRFLHNRRRIFTYAEIAEFPLVLCLDFYYISEFMPRQEIQCLTIEDERKLQRTAENNEENRTNDLDQNLQKNCDNNDVENDETNINSSSRRYPKQDYLERRRRSKFFWWEQERNISPNFDDYIQGVENDVDEEEEEENDVNPEHNLLNLDNGYDHNYNHHHNQQQQQQVTSDYQEEDDEEYRENSYDQYVFDDDVDNDDEFRDQCRPQNFNSNNMPGYLDEFSFRNQSSDLNESETTMLLVSMMDHNQSKIQNESKILVKKPQYFVHPKRRSSFESNALPLFVANRSTNNENTGENDSKFRQLLSTSKSSSSIMKTSPIVNFVAKDIEITEPIISNLKSNRSISKFKAIEKVNSFEIIEEEEDDDDENHNNEGCDKSVISSKNAHTIEDKKIHQEVDGGNGIEDVSGNRIDQKKLSIVKEPNKSSSSRDLHCDSKISSINTESKDNCNVDQIDSKTKLANKNSSPRIIKIPWSPQPQTPKFRLNPNIGSDHRQQMFSPPPPSLSSYMNQGGQQKRNSIISWTRKRAQRFMTTFGQSLDSSLQTVQSFLSPPPEPTKTSNFYAQKLLSPDVTQYSASRINDFGPPNSNSYYRQNYHLQQKQQQNYIPKGDPFWYNSSYLTNQNNGQSLNDKTKPVENRTGNQTVNSIRKDDDSKKLNPSTTRIIKLKPTKSPMTKNNERIGQEIQQPTIKSLRNNLDHFYYVYENGYIKKVLVNFF</sequence>
<evidence type="ECO:0000313" key="2">
    <source>
        <dbReference type="EMBL" id="KAF7494252.1"/>
    </source>
</evidence>
<dbReference type="EnsemblMetazoa" id="SSS_1841s_mrna">
    <property type="protein sequence ID" value="KAF7494252.1"/>
    <property type="gene ID" value="SSS_1841"/>
</dbReference>
<feature type="compositionally biased region" description="Basic residues" evidence="1">
    <location>
        <begin position="47"/>
        <end position="61"/>
    </location>
</feature>
<feature type="region of interest" description="Disordered" evidence="1">
    <location>
        <begin position="1260"/>
        <end position="1307"/>
    </location>
</feature>
<feature type="region of interest" description="Disordered" evidence="1">
    <location>
        <begin position="477"/>
        <end position="534"/>
    </location>
</feature>
<feature type="region of interest" description="Disordered" evidence="1">
    <location>
        <begin position="954"/>
        <end position="991"/>
    </location>
</feature>
<evidence type="ECO:0000313" key="4">
    <source>
        <dbReference type="Proteomes" id="UP000070412"/>
    </source>
</evidence>
<dbReference type="EMBL" id="WVUK01000053">
    <property type="protein sequence ID" value="KAF7494252.1"/>
    <property type="molecule type" value="Genomic_DNA"/>
</dbReference>
<feature type="region of interest" description="Disordered" evidence="1">
    <location>
        <begin position="25"/>
        <end position="81"/>
    </location>
</feature>
<gene>
    <name evidence="2" type="ORF">SSS_1841</name>
</gene>
<feature type="compositionally biased region" description="Polar residues" evidence="1">
    <location>
        <begin position="965"/>
        <end position="975"/>
    </location>
</feature>
<feature type="compositionally biased region" description="Basic residues" evidence="1">
    <location>
        <begin position="435"/>
        <end position="460"/>
    </location>
</feature>
<feature type="compositionally biased region" description="Basic and acidic residues" evidence="1">
    <location>
        <begin position="402"/>
        <end position="412"/>
    </location>
</feature>
<feature type="compositionally biased region" description="Basic and acidic residues" evidence="1">
    <location>
        <begin position="326"/>
        <end position="335"/>
    </location>
</feature>
<feature type="region of interest" description="Disordered" evidence="1">
    <location>
        <begin position="555"/>
        <end position="576"/>
    </location>
</feature>
<feature type="compositionally biased region" description="Basic and acidic residues" evidence="1">
    <location>
        <begin position="1285"/>
        <end position="1296"/>
    </location>
</feature>
<accession>A0A834RCK8</accession>
<protein>
    <submittedName>
        <fullName evidence="2 3">Uncharacterized protein</fullName>
    </submittedName>
</protein>
<reference evidence="2" key="2">
    <citation type="submission" date="2020-01" db="EMBL/GenBank/DDBJ databases">
        <authorList>
            <person name="Korhonen P.K.K."/>
            <person name="Guangxu M.G."/>
            <person name="Wang T.W."/>
            <person name="Stroehlein A.J.S."/>
            <person name="Young N.D."/>
            <person name="Ang C.-S.A."/>
            <person name="Fernando D.W.F."/>
            <person name="Lu H.L."/>
            <person name="Taylor S.T."/>
            <person name="Ehtesham M.E.M."/>
            <person name="Najaraj S.H.N."/>
            <person name="Harsha G.H.G."/>
            <person name="Madugundu A.M."/>
            <person name="Renuse S.R."/>
            <person name="Holt D.H."/>
            <person name="Pandey A.P."/>
            <person name="Papenfuss A.P."/>
            <person name="Gasser R.B.G."/>
            <person name="Fischer K.F."/>
        </authorList>
    </citation>
    <scope>NUCLEOTIDE SEQUENCE</scope>
    <source>
        <strain evidence="2">SSS_KF_BRIS2020</strain>
    </source>
</reference>
<feature type="region of interest" description="Disordered" evidence="1">
    <location>
        <begin position="239"/>
        <end position="340"/>
    </location>
</feature>
<feature type="region of interest" description="Disordered" evidence="1">
    <location>
        <begin position="735"/>
        <end position="756"/>
    </location>
</feature>
<feature type="compositionally biased region" description="Acidic residues" evidence="1">
    <location>
        <begin position="1030"/>
        <end position="1040"/>
    </location>
</feature>
<organism evidence="2">
    <name type="scientific">Sarcoptes scabiei</name>
    <name type="common">Itch mite</name>
    <name type="synonym">Acarus scabiei</name>
    <dbReference type="NCBI Taxonomy" id="52283"/>
    <lineage>
        <taxon>Eukaryota</taxon>
        <taxon>Metazoa</taxon>
        <taxon>Ecdysozoa</taxon>
        <taxon>Arthropoda</taxon>
        <taxon>Chelicerata</taxon>
        <taxon>Arachnida</taxon>
        <taxon>Acari</taxon>
        <taxon>Acariformes</taxon>
        <taxon>Sarcoptiformes</taxon>
        <taxon>Astigmata</taxon>
        <taxon>Psoroptidia</taxon>
        <taxon>Sarcoptoidea</taxon>
        <taxon>Sarcoptidae</taxon>
        <taxon>Sarcoptinae</taxon>
        <taxon>Sarcoptes</taxon>
    </lineage>
</organism>
<feature type="compositionally biased region" description="Low complexity" evidence="1">
    <location>
        <begin position="503"/>
        <end position="534"/>
    </location>
</feature>
<feature type="compositionally biased region" description="Basic residues" evidence="1">
    <location>
        <begin position="385"/>
        <end position="401"/>
    </location>
</feature>
<feature type="compositionally biased region" description="Low complexity" evidence="1">
    <location>
        <begin position="418"/>
        <end position="429"/>
    </location>
</feature>
<feature type="compositionally biased region" description="Basic and acidic residues" evidence="1">
    <location>
        <begin position="746"/>
        <end position="756"/>
    </location>
</feature>
<feature type="region of interest" description="Disordered" evidence="1">
    <location>
        <begin position="356"/>
        <end position="464"/>
    </location>
</feature>
<keyword evidence="4" id="KW-1185">Reference proteome</keyword>
<dbReference type="OrthoDB" id="6517051at2759"/>
<feature type="region of interest" description="Disordered" evidence="1">
    <location>
        <begin position="1030"/>
        <end position="1087"/>
    </location>
</feature>
<feature type="compositionally biased region" description="Basic and acidic residues" evidence="1">
    <location>
        <begin position="292"/>
        <end position="308"/>
    </location>
</feature>